<dbReference type="AlphaFoldDB" id="U4LFI3"/>
<dbReference type="EMBL" id="HF935464">
    <property type="protein sequence ID" value="CCX30653.1"/>
    <property type="molecule type" value="Genomic_DNA"/>
</dbReference>
<name>U4LFI3_PYROM</name>
<evidence type="ECO:0000256" key="1">
    <source>
        <dbReference type="SAM" id="MobiDB-lite"/>
    </source>
</evidence>
<dbReference type="Proteomes" id="UP000018144">
    <property type="component" value="Unassembled WGS sequence"/>
</dbReference>
<accession>U4LFI3</accession>
<keyword evidence="2" id="KW-0732">Signal</keyword>
<protein>
    <submittedName>
        <fullName evidence="3">Uncharacterized protein</fullName>
    </submittedName>
</protein>
<feature type="signal peptide" evidence="2">
    <location>
        <begin position="1"/>
        <end position="15"/>
    </location>
</feature>
<feature type="region of interest" description="Disordered" evidence="1">
    <location>
        <begin position="278"/>
        <end position="364"/>
    </location>
</feature>
<feature type="chain" id="PRO_5012519953" evidence="2">
    <location>
        <begin position="16"/>
        <end position="542"/>
    </location>
</feature>
<gene>
    <name evidence="3" type="ORF">PCON_08992</name>
</gene>
<feature type="compositionally biased region" description="Polar residues" evidence="1">
    <location>
        <begin position="345"/>
        <end position="364"/>
    </location>
</feature>
<evidence type="ECO:0000256" key="2">
    <source>
        <dbReference type="SAM" id="SignalP"/>
    </source>
</evidence>
<sequence length="542" mass="59087">MKVVNLLALAQVAAAVANAHVSYQPSERHELAGDGFDEVDEVDNVDNMMSGFTIQARSPEPEPEPKNRAHAIPFVPANGELPTKPVGKFFTLPAEAAPTLSKRNTPQNALDLGTEHPALFIQKREPAPKNRAHSTPHMTDNMNLPTKSVGKFFDLPIGGPAPTRVKRDAVAPHNVVDLMEQTAALMPGKCEPGPETAAEPKNRAHAHSFMPPNVELPTAPVGNCFISPPPYNFKRAVVTTQSFLDLAEETPAPNLDPFQSTFGGAVSAMADARVITPTSPADIDLPKRNLNTKPVPSMPHNENWRGYESKYVPGQNRRFKRASAPSPEPIPKRRHRAEPPIESFKPTNSMKSRAARPSTTRSKVNSLGIDWTTLTQTTTVTMTQATTVPVTRFKSVVRPVLATSTATLTVEEETTKTKTVRATATVTTTTTLTETQMETRRARTVEMETQFMTVTEPTTTWVTVTVPTTVGAEASPTTRIQVGKDLENMDGENLNAVLKGLEDLEMKDPPNIHGDTEMEWADHEVVVDGLVDDIDEDAESVL</sequence>
<organism evidence="3 4">
    <name type="scientific">Pyronema omphalodes (strain CBS 100304)</name>
    <name type="common">Pyronema confluens</name>
    <dbReference type="NCBI Taxonomy" id="1076935"/>
    <lineage>
        <taxon>Eukaryota</taxon>
        <taxon>Fungi</taxon>
        <taxon>Dikarya</taxon>
        <taxon>Ascomycota</taxon>
        <taxon>Pezizomycotina</taxon>
        <taxon>Pezizomycetes</taxon>
        <taxon>Pezizales</taxon>
        <taxon>Pyronemataceae</taxon>
        <taxon>Pyronema</taxon>
    </lineage>
</organism>
<evidence type="ECO:0000313" key="3">
    <source>
        <dbReference type="EMBL" id="CCX30653.1"/>
    </source>
</evidence>
<proteinExistence type="predicted"/>
<reference evidence="3 4" key="1">
    <citation type="journal article" date="2013" name="PLoS Genet.">
        <title>The genome and development-dependent transcriptomes of Pyronema confluens: a window into fungal evolution.</title>
        <authorList>
            <person name="Traeger S."/>
            <person name="Altegoer F."/>
            <person name="Freitag M."/>
            <person name="Gabaldon T."/>
            <person name="Kempken F."/>
            <person name="Kumar A."/>
            <person name="Marcet-Houben M."/>
            <person name="Poggeler S."/>
            <person name="Stajich J.E."/>
            <person name="Nowrousian M."/>
        </authorList>
    </citation>
    <scope>NUCLEOTIDE SEQUENCE [LARGE SCALE GENOMIC DNA]</scope>
    <source>
        <strain evidence="4">CBS 100304</strain>
        <tissue evidence="3">Vegetative mycelium</tissue>
    </source>
</reference>
<keyword evidence="4" id="KW-1185">Reference proteome</keyword>
<evidence type="ECO:0000313" key="4">
    <source>
        <dbReference type="Proteomes" id="UP000018144"/>
    </source>
</evidence>